<name>A0A090IC77_9GAMM</name>
<dbReference type="AlphaFoldDB" id="A0A090IC77"/>
<dbReference type="RefSeq" id="WP_045110097.1">
    <property type="nucleotide sequence ID" value="NZ_CAWRBC010000127.1"/>
</dbReference>
<dbReference type="OrthoDB" id="515962at2"/>
<dbReference type="EMBL" id="FPLD01000043">
    <property type="protein sequence ID" value="SGY92552.1"/>
    <property type="molecule type" value="Genomic_DNA"/>
</dbReference>
<accession>A0A090IC77</accession>
<reference evidence="1 2" key="1">
    <citation type="submission" date="2016-11" db="EMBL/GenBank/DDBJ databases">
        <authorList>
            <person name="Jaros S."/>
            <person name="Januszkiewicz K."/>
            <person name="Wedrychowicz H."/>
        </authorList>
    </citation>
    <scope>NUCLEOTIDE SEQUENCE [LARGE SCALE GENOMIC DNA]</scope>
    <source>
        <strain evidence="1">NVI 5450</strain>
    </source>
</reference>
<protein>
    <submittedName>
        <fullName evidence="1">Uncharacterized protein</fullName>
    </submittedName>
</protein>
<dbReference type="KEGG" id="mvs:MVIS_1825"/>
<sequence>MIDVLQDFKQLVSNGYFCIHPHSWLIAQAKGRTLPYDSDIRFGNIEYKGKKFRRGISLDTLKKIEKNGKENFYLCDKNTTEVYNREMKAMGMNEHSINCTFEEMYSEFESEIYLGSGCRADLISKSLIIEVKKLNAWKHALGQVLSYRYHKPNHKCVILLFGKPEIPQYIADINIICSYYDVAVHYLSTGSKNNTVLAEVYRLSNTFD</sequence>
<gene>
    <name evidence="1" type="ORF">NVI5450_1376</name>
</gene>
<dbReference type="PATRIC" id="fig|80854.5.peg.1948"/>
<organism evidence="1 2">
    <name type="scientific">Moritella viscosa</name>
    <dbReference type="NCBI Taxonomy" id="80854"/>
    <lineage>
        <taxon>Bacteria</taxon>
        <taxon>Pseudomonadati</taxon>
        <taxon>Pseudomonadota</taxon>
        <taxon>Gammaproteobacteria</taxon>
        <taxon>Alteromonadales</taxon>
        <taxon>Moritellaceae</taxon>
        <taxon>Moritella</taxon>
    </lineage>
</organism>
<dbReference type="HOGENOM" id="CLU_1222889_0_0_6"/>
<evidence type="ECO:0000313" key="2">
    <source>
        <dbReference type="Proteomes" id="UP000183794"/>
    </source>
</evidence>
<dbReference type="Proteomes" id="UP000183794">
    <property type="component" value="Unassembled WGS sequence"/>
</dbReference>
<evidence type="ECO:0000313" key="1">
    <source>
        <dbReference type="EMBL" id="SGY92552.1"/>
    </source>
</evidence>
<proteinExistence type="predicted"/>